<protein>
    <submittedName>
        <fullName evidence="1">Uncharacterized protein</fullName>
    </submittedName>
</protein>
<dbReference type="EMBL" id="SDWY01000001">
    <property type="protein sequence ID" value="MDN6899552.1"/>
    <property type="molecule type" value="Genomic_DNA"/>
</dbReference>
<dbReference type="Proteomes" id="UP001167919">
    <property type="component" value="Unassembled WGS sequence"/>
</dbReference>
<evidence type="ECO:0000313" key="2">
    <source>
        <dbReference type="Proteomes" id="UP001167919"/>
    </source>
</evidence>
<name>A0AAJ1R881_9LACO</name>
<proteinExistence type="predicted"/>
<organism evidence="1 2">
    <name type="scientific">Oenococcus sicerae</name>
    <dbReference type="NCBI Taxonomy" id="2203724"/>
    <lineage>
        <taxon>Bacteria</taxon>
        <taxon>Bacillati</taxon>
        <taxon>Bacillota</taxon>
        <taxon>Bacilli</taxon>
        <taxon>Lactobacillales</taxon>
        <taxon>Lactobacillaceae</taxon>
        <taxon>Oenococcus</taxon>
    </lineage>
</organism>
<sequence length="83" mass="9468">MKEKIYEAKPILEGEAEELKDIFKRNGFLKKGLVHGQLVVTDDGMPYIVNHLNSDTEGFYSIGDYVAVDESTINEIEYNEVKK</sequence>
<dbReference type="AlphaFoldDB" id="A0AAJ1R881"/>
<accession>A0AAJ1R881</accession>
<gene>
    <name evidence="1" type="ORF">EVC35_00830</name>
</gene>
<comment type="caution">
    <text evidence="1">The sequence shown here is derived from an EMBL/GenBank/DDBJ whole genome shotgun (WGS) entry which is preliminary data.</text>
</comment>
<dbReference type="RefSeq" id="WP_301710849.1">
    <property type="nucleotide sequence ID" value="NZ_SDWY01000001.1"/>
</dbReference>
<evidence type="ECO:0000313" key="1">
    <source>
        <dbReference type="EMBL" id="MDN6899552.1"/>
    </source>
</evidence>
<reference evidence="1" key="1">
    <citation type="submission" date="2019-01" db="EMBL/GenBank/DDBJ databases">
        <title>Oenococcus sicerae UCMA17102.</title>
        <authorList>
            <person name="Cousin F.J."/>
            <person name="Le Guellec R."/>
            <person name="Cretenet M."/>
        </authorList>
    </citation>
    <scope>NUCLEOTIDE SEQUENCE</scope>
    <source>
        <strain evidence="1">UCMA17102</strain>
    </source>
</reference>